<gene>
    <name evidence="2" type="ORF">PNE06_04055</name>
</gene>
<name>A0AAW6CFJ7_FLAPL</name>
<organism evidence="2 3">
    <name type="scientific">Flavonifractor plautii</name>
    <name type="common">Fusobacterium plautii</name>
    <dbReference type="NCBI Taxonomy" id="292800"/>
    <lineage>
        <taxon>Bacteria</taxon>
        <taxon>Bacillati</taxon>
        <taxon>Bacillota</taxon>
        <taxon>Clostridia</taxon>
        <taxon>Eubacteriales</taxon>
        <taxon>Oscillospiraceae</taxon>
        <taxon>Flavonifractor</taxon>
    </lineage>
</organism>
<reference evidence="2" key="1">
    <citation type="submission" date="2023-01" db="EMBL/GenBank/DDBJ databases">
        <title>Human gut microbiome strain richness.</title>
        <authorList>
            <person name="Chen-Liaw A."/>
        </authorList>
    </citation>
    <scope>NUCLEOTIDE SEQUENCE</scope>
    <source>
        <strain evidence="2">1001287st1_F4_1001285I_161205</strain>
    </source>
</reference>
<dbReference type="RefSeq" id="WP_131971084.1">
    <property type="nucleotide sequence ID" value="NZ_BAABXT010000001.1"/>
</dbReference>
<feature type="transmembrane region" description="Helical" evidence="1">
    <location>
        <begin position="89"/>
        <end position="109"/>
    </location>
</feature>
<keyword evidence="1" id="KW-0812">Transmembrane</keyword>
<sequence>MAVSLPMDHVGKTLTIVQSTGLGEKQIPEAESTVYFCGVTLSCGYAYESALIAESFRTAIPAALCFALGLLLCAAFLWQGFRGRWDAGLALAALAVFSLMLSPLAAVSFLGRYLPYPQTDWNALCRALRLTALLVFLGERGGGRLRWVLWCAAALHGLTALLGRSAAASPLTTVSEYVGLLGLVAASVLAMVWMKRENRFYRLFAPLFLAALGLGVAVWGVHALAEPQWGQELLLQLRTGFQMGLPRFLLWKLSLPALGAGVLAALIHLLQTEAERRTEARLLLQRGELAQENYENLR</sequence>
<accession>A0AAW6CFJ7</accession>
<feature type="transmembrane region" description="Helical" evidence="1">
    <location>
        <begin position="59"/>
        <end position="77"/>
    </location>
</feature>
<keyword evidence="1" id="KW-0472">Membrane</keyword>
<proteinExistence type="predicted"/>
<dbReference type="Proteomes" id="UP001211173">
    <property type="component" value="Unassembled WGS sequence"/>
</dbReference>
<evidence type="ECO:0000256" key="1">
    <source>
        <dbReference type="SAM" id="Phobius"/>
    </source>
</evidence>
<evidence type="ECO:0000313" key="3">
    <source>
        <dbReference type="Proteomes" id="UP001211173"/>
    </source>
</evidence>
<feature type="transmembrane region" description="Helical" evidence="1">
    <location>
        <begin position="200"/>
        <end position="225"/>
    </location>
</feature>
<feature type="transmembrane region" description="Helical" evidence="1">
    <location>
        <begin position="248"/>
        <end position="270"/>
    </location>
</feature>
<feature type="transmembrane region" description="Helical" evidence="1">
    <location>
        <begin position="174"/>
        <end position="193"/>
    </location>
</feature>
<evidence type="ECO:0000313" key="2">
    <source>
        <dbReference type="EMBL" id="MDB7932240.1"/>
    </source>
</evidence>
<protein>
    <submittedName>
        <fullName evidence="2">Uncharacterized protein</fullName>
    </submittedName>
</protein>
<dbReference type="EMBL" id="JAQLWV010000004">
    <property type="protein sequence ID" value="MDB7932240.1"/>
    <property type="molecule type" value="Genomic_DNA"/>
</dbReference>
<comment type="caution">
    <text evidence="2">The sequence shown here is derived from an EMBL/GenBank/DDBJ whole genome shotgun (WGS) entry which is preliminary data.</text>
</comment>
<keyword evidence="1" id="KW-1133">Transmembrane helix</keyword>
<dbReference type="AlphaFoldDB" id="A0AAW6CFJ7"/>